<evidence type="ECO:0000256" key="1">
    <source>
        <dbReference type="SAM" id="MobiDB-lite"/>
    </source>
</evidence>
<evidence type="ECO:0000313" key="4">
    <source>
        <dbReference type="EMBL" id="MBO0441225.1"/>
    </source>
</evidence>
<dbReference type="EMBL" id="JAFLWD010000033">
    <property type="protein sequence ID" value="MBO0441225.1"/>
    <property type="molecule type" value="Genomic_DNA"/>
</dbReference>
<evidence type="ECO:0000259" key="3">
    <source>
        <dbReference type="Pfam" id="PF13731"/>
    </source>
</evidence>
<evidence type="ECO:0000313" key="5">
    <source>
        <dbReference type="Proteomes" id="UP000664632"/>
    </source>
</evidence>
<gene>
    <name evidence="4" type="ORF">JZO69_12705</name>
</gene>
<sequence>MKQQLLKATASAVLLLSAVSMFLFEAEATSGWLEQSGTVTVEGNSISPPIDPENPEEVVDPGESPSTEGTLRIDFVSTLHFGQADLAASNRIYTAFAQQFLGDTDPRGSFIQVTDQRTQSTGWTLQVKQNYQFRNATIQEASEQELNGAVLSLDKSWANSSGTSQAPKVTSDPIDLQTMDTAYELATATLGNGRGVWIIAFGASQTNSNQIENTLTPALDSSGQAIMDEFSGKAAYRNSAISLTVPNATKIHPLQYTTELTWILAELP</sequence>
<dbReference type="InterPro" id="IPR027994">
    <property type="entry name" value="WxL_dom"/>
</dbReference>
<keyword evidence="5" id="KW-1185">Reference proteome</keyword>
<evidence type="ECO:0000256" key="2">
    <source>
        <dbReference type="SAM" id="SignalP"/>
    </source>
</evidence>
<protein>
    <submittedName>
        <fullName evidence="4">WxL domain-containing protein</fullName>
    </submittedName>
</protein>
<organism evidence="4 5">
    <name type="scientific">Candidatus Enterococcus ikei</name>
    <dbReference type="NCBI Taxonomy" id="2815326"/>
    <lineage>
        <taxon>Bacteria</taxon>
        <taxon>Bacillati</taxon>
        <taxon>Bacillota</taxon>
        <taxon>Bacilli</taxon>
        <taxon>Lactobacillales</taxon>
        <taxon>Enterococcaceae</taxon>
        <taxon>Enterococcus</taxon>
    </lineage>
</organism>
<feature type="chain" id="PRO_5047093642" evidence="2">
    <location>
        <begin position="26"/>
        <end position="268"/>
    </location>
</feature>
<feature type="signal peptide" evidence="2">
    <location>
        <begin position="1"/>
        <end position="25"/>
    </location>
</feature>
<dbReference type="Pfam" id="PF13731">
    <property type="entry name" value="WxL"/>
    <property type="match status" value="1"/>
</dbReference>
<dbReference type="RefSeq" id="WP_207113244.1">
    <property type="nucleotide sequence ID" value="NZ_JAFLWD010000033.1"/>
</dbReference>
<feature type="domain" description="WxL" evidence="3">
    <location>
        <begin position="35"/>
        <end position="268"/>
    </location>
</feature>
<keyword evidence="2" id="KW-0732">Signal</keyword>
<accession>A0ABS3H131</accession>
<feature type="region of interest" description="Disordered" evidence="1">
    <location>
        <begin position="42"/>
        <end position="67"/>
    </location>
</feature>
<dbReference type="Proteomes" id="UP000664632">
    <property type="component" value="Unassembled WGS sequence"/>
</dbReference>
<comment type="caution">
    <text evidence="4">The sequence shown here is derived from an EMBL/GenBank/DDBJ whole genome shotgun (WGS) entry which is preliminary data.</text>
</comment>
<name>A0ABS3H131_9ENTE</name>
<reference evidence="4 5" key="1">
    <citation type="submission" date="2021-03" db="EMBL/GenBank/DDBJ databases">
        <title>Enterococcal diversity collection.</title>
        <authorList>
            <person name="Gilmore M.S."/>
            <person name="Schwartzman J."/>
            <person name="Van Tyne D."/>
            <person name="Martin M."/>
            <person name="Earl A.M."/>
            <person name="Manson A.L."/>
            <person name="Straub T."/>
            <person name="Salamzade R."/>
            <person name="Saavedra J."/>
            <person name="Lebreton F."/>
            <person name="Prichula J."/>
            <person name="Schaufler K."/>
            <person name="Gaca A."/>
            <person name="Sgardioli B."/>
            <person name="Wagenaar J."/>
            <person name="Strong T."/>
        </authorList>
    </citation>
    <scope>NUCLEOTIDE SEQUENCE [LARGE SCALE GENOMIC DNA]</scope>
    <source>
        <strain evidence="4 5">DIV0869a</strain>
    </source>
</reference>
<proteinExistence type="predicted"/>